<keyword evidence="2" id="KW-0472">Membrane</keyword>
<keyword evidence="2" id="KW-1133">Transmembrane helix</keyword>
<evidence type="ECO:0000256" key="2">
    <source>
        <dbReference type="SAM" id="Phobius"/>
    </source>
</evidence>
<evidence type="ECO:0000259" key="3">
    <source>
        <dbReference type="Pfam" id="PF07423"/>
    </source>
</evidence>
<dbReference type="AlphaFoldDB" id="A0A0K9GW76"/>
<dbReference type="STRING" id="1679170.AC625_16285"/>
<dbReference type="InterPro" id="IPR009988">
    <property type="entry name" value="DUF1510"/>
</dbReference>
<comment type="caution">
    <text evidence="4">The sequence shown here is derived from an EMBL/GenBank/DDBJ whole genome shotgun (WGS) entry which is preliminary data.</text>
</comment>
<dbReference type="PATRIC" id="fig|1679170.3.peg.3704"/>
<sequence>MKKNSGPFHTGARSSTKDKQRKTNRIYNISITVVIVLILIVGGSILFSKDETKQASTTPAKEASTQPTDKGDTGTSKAEDKDSSSANDDSNTEENGEKNADSGIEETGQDDSTVNLESEDENDVNTNTSDSADSVGTTQSSNAEVTNFDKGSNNWTEMENAVAQGAGISTDNMTVLWLGNGGAPGKAVGTVSAKDTKQVYSVNIEWVEGSGWKPVKVEKK</sequence>
<name>A0A0K9GW76_9BACI</name>
<keyword evidence="5" id="KW-1185">Reference proteome</keyword>
<dbReference type="OrthoDB" id="2168558at2"/>
<feature type="compositionally biased region" description="Polar residues" evidence="1">
    <location>
        <begin position="124"/>
        <end position="153"/>
    </location>
</feature>
<accession>A0A0K9GW76</accession>
<dbReference type="Pfam" id="PF07423">
    <property type="entry name" value="DUF1510"/>
    <property type="match status" value="1"/>
</dbReference>
<feature type="compositionally biased region" description="Polar residues" evidence="1">
    <location>
        <begin position="54"/>
        <end position="68"/>
    </location>
</feature>
<feature type="transmembrane region" description="Helical" evidence="2">
    <location>
        <begin position="26"/>
        <end position="47"/>
    </location>
</feature>
<dbReference type="RefSeq" id="WP_049682238.1">
    <property type="nucleotide sequence ID" value="NZ_LFZW01000001.1"/>
</dbReference>
<feature type="domain" description="DUF1510" evidence="3">
    <location>
        <begin position="129"/>
        <end position="219"/>
    </location>
</feature>
<evidence type="ECO:0000313" key="4">
    <source>
        <dbReference type="EMBL" id="KMY50888.1"/>
    </source>
</evidence>
<reference evidence="5" key="1">
    <citation type="submission" date="2015-07" db="EMBL/GenBank/DDBJ databases">
        <title>Genome sequencing project for genomic taxonomy and phylogenomics of Bacillus-like bacteria.</title>
        <authorList>
            <person name="Liu B."/>
            <person name="Wang J."/>
            <person name="Zhu Y."/>
            <person name="Liu G."/>
            <person name="Chen Q."/>
            <person name="Chen Z."/>
            <person name="Lan J."/>
            <person name="Che J."/>
            <person name="Ge C."/>
            <person name="Shi H."/>
            <person name="Pan Z."/>
            <person name="Liu X."/>
        </authorList>
    </citation>
    <scope>NUCLEOTIDE SEQUENCE [LARGE SCALE GENOMIC DNA]</scope>
    <source>
        <strain evidence="5">FJAT-27997</strain>
    </source>
</reference>
<feature type="compositionally biased region" description="Basic and acidic residues" evidence="1">
    <location>
        <begin position="69"/>
        <end position="83"/>
    </location>
</feature>
<dbReference type="Proteomes" id="UP000037146">
    <property type="component" value="Unassembled WGS sequence"/>
</dbReference>
<evidence type="ECO:0000256" key="1">
    <source>
        <dbReference type="SAM" id="MobiDB-lite"/>
    </source>
</evidence>
<organism evidence="4 5">
    <name type="scientific">Peribacillus loiseleuriae</name>
    <dbReference type="NCBI Taxonomy" id="1679170"/>
    <lineage>
        <taxon>Bacteria</taxon>
        <taxon>Bacillati</taxon>
        <taxon>Bacillota</taxon>
        <taxon>Bacilli</taxon>
        <taxon>Bacillales</taxon>
        <taxon>Bacillaceae</taxon>
        <taxon>Peribacillus</taxon>
    </lineage>
</organism>
<gene>
    <name evidence="4" type="ORF">AC625_16285</name>
</gene>
<proteinExistence type="predicted"/>
<feature type="region of interest" description="Disordered" evidence="1">
    <location>
        <begin position="51"/>
        <end position="153"/>
    </location>
</feature>
<feature type="region of interest" description="Disordered" evidence="1">
    <location>
        <begin position="1"/>
        <end position="21"/>
    </location>
</feature>
<protein>
    <recommendedName>
        <fullName evidence="3">DUF1510 domain-containing protein</fullName>
    </recommendedName>
</protein>
<evidence type="ECO:0000313" key="5">
    <source>
        <dbReference type="Proteomes" id="UP000037146"/>
    </source>
</evidence>
<dbReference type="EMBL" id="LFZW01000001">
    <property type="protein sequence ID" value="KMY50888.1"/>
    <property type="molecule type" value="Genomic_DNA"/>
</dbReference>
<keyword evidence="2" id="KW-0812">Transmembrane</keyword>